<evidence type="ECO:0000313" key="2">
    <source>
        <dbReference type="Proteomes" id="UP000486534"/>
    </source>
</evidence>
<comment type="caution">
    <text evidence="1">The sequence shown here is derived from an EMBL/GenBank/DDBJ whole genome shotgun (WGS) entry which is preliminary data.</text>
</comment>
<dbReference type="Proteomes" id="UP000486534">
    <property type="component" value="Unassembled WGS sequence"/>
</dbReference>
<proteinExistence type="predicted"/>
<accession>A0A7X1PQU2</accession>
<evidence type="ECO:0000313" key="1">
    <source>
        <dbReference type="EMBL" id="MQA56741.1"/>
    </source>
</evidence>
<accession>U7A727</accession>
<name>U7A727_9PSED</name>
<dbReference type="EMBL" id="WHUV01000005">
    <property type="protein sequence ID" value="MQA56741.1"/>
    <property type="molecule type" value="Genomic_DNA"/>
</dbReference>
<sequence>MMFSCKAFFPGLLLAALAVPAQSQGLDLKYPEPPLAAPNARPQAPEPTVPGLKLSVKPSVSYEYKCSGQCTYETDIDQLHDRETRHSTSIGFD</sequence>
<reference evidence="1 2" key="1">
    <citation type="submission" date="2019-10" db="EMBL/GenBank/DDBJ databases">
        <title>Pseudomonas dajingensis sp. nov., isolated from the profound head ulcers of farmed Murray cod (Maccullochella peelii peelii).</title>
        <authorList>
            <person name="Liu Y."/>
        </authorList>
    </citation>
    <scope>NUCLEOTIDE SEQUENCE [LARGE SCALE GENOMIC DNA]</scope>
    <source>
        <strain evidence="1 2">MC042</strain>
    </source>
</reference>
<gene>
    <name evidence="1" type="ORF">GDH07_25805</name>
</gene>
<dbReference type="AlphaFoldDB" id="U7A727"/>
<protein>
    <submittedName>
        <fullName evidence="1">Uncharacterized protein</fullName>
    </submittedName>
</protein>
<organism evidence="1 2">
    <name type="scientific">Pseudomonas piscis</name>
    <dbReference type="NCBI Taxonomy" id="2614538"/>
    <lineage>
        <taxon>Bacteria</taxon>
        <taxon>Pseudomonadati</taxon>
        <taxon>Pseudomonadota</taxon>
        <taxon>Gammaproteobacteria</taxon>
        <taxon>Pseudomonadales</taxon>
        <taxon>Pseudomonadaceae</taxon>
        <taxon>Pseudomonas</taxon>
    </lineage>
</organism>